<comment type="subcellular location">
    <subcellularLocation>
        <location evidence="1">Cell envelope</location>
    </subcellularLocation>
</comment>
<dbReference type="Pfam" id="PF01297">
    <property type="entry name" value="ZnuA"/>
    <property type="match status" value="2"/>
</dbReference>
<name>A0ABX5QD10_9MICO</name>
<feature type="region of interest" description="Disordered" evidence="7">
    <location>
        <begin position="542"/>
        <end position="569"/>
    </location>
</feature>
<comment type="similarity">
    <text evidence="5">Belongs to the bacterial solute-binding protein 9 family.</text>
</comment>
<evidence type="ECO:0000256" key="1">
    <source>
        <dbReference type="ARBA" id="ARBA00004196"/>
    </source>
</evidence>
<evidence type="ECO:0000256" key="4">
    <source>
        <dbReference type="ARBA" id="ARBA00022729"/>
    </source>
</evidence>
<dbReference type="InterPro" id="IPR022434">
    <property type="entry name" value="ABC_LPXTG_lipo_actinobac"/>
</dbReference>
<evidence type="ECO:0000256" key="3">
    <source>
        <dbReference type="ARBA" id="ARBA00022723"/>
    </source>
</evidence>
<organism evidence="8 9">
    <name type="scientific">Leucobacter muris</name>
    <dbReference type="NCBI Taxonomy" id="1935379"/>
    <lineage>
        <taxon>Bacteria</taxon>
        <taxon>Bacillati</taxon>
        <taxon>Actinomycetota</taxon>
        <taxon>Actinomycetes</taxon>
        <taxon>Micrococcales</taxon>
        <taxon>Microbacteriaceae</taxon>
        <taxon>Leucobacter</taxon>
    </lineage>
</organism>
<dbReference type="InterPro" id="IPR050492">
    <property type="entry name" value="Bact_metal-bind_prot9"/>
</dbReference>
<dbReference type="SUPFAM" id="SSF53807">
    <property type="entry name" value="Helical backbone' metal receptor"/>
    <property type="match status" value="1"/>
</dbReference>
<proteinExistence type="inferred from homology"/>
<evidence type="ECO:0000256" key="5">
    <source>
        <dbReference type="RuleBase" id="RU003512"/>
    </source>
</evidence>
<gene>
    <name evidence="8" type="ORF">Leucomu_02495</name>
</gene>
<dbReference type="InterPro" id="IPR006128">
    <property type="entry name" value="Lipoprotein_PsaA-like"/>
</dbReference>
<dbReference type="Proteomes" id="UP000285768">
    <property type="component" value="Chromosome"/>
</dbReference>
<feature type="coiled-coil region" evidence="6">
    <location>
        <begin position="399"/>
        <end position="426"/>
    </location>
</feature>
<keyword evidence="2 5" id="KW-0813">Transport</keyword>
<dbReference type="Gene3D" id="3.40.50.1980">
    <property type="entry name" value="Nitrogenase molybdenum iron protein domain"/>
    <property type="match status" value="3"/>
</dbReference>
<keyword evidence="4" id="KW-0732">Signal</keyword>
<keyword evidence="6" id="KW-0175">Coiled coil</keyword>
<dbReference type="PANTHER" id="PTHR42953:SF1">
    <property type="entry name" value="METAL-BINDING PROTEIN HI_0362-RELATED"/>
    <property type="match status" value="1"/>
</dbReference>
<dbReference type="PRINTS" id="PR00690">
    <property type="entry name" value="ADHESNFAMILY"/>
</dbReference>
<evidence type="ECO:0000256" key="6">
    <source>
        <dbReference type="SAM" id="Coils"/>
    </source>
</evidence>
<evidence type="ECO:0000256" key="2">
    <source>
        <dbReference type="ARBA" id="ARBA00022448"/>
    </source>
</evidence>
<dbReference type="PRINTS" id="PR00691">
    <property type="entry name" value="ADHESINB"/>
</dbReference>
<dbReference type="InterPro" id="IPR022435">
    <property type="entry name" value="Surface-anchored_actinobac"/>
</dbReference>
<dbReference type="InterPro" id="IPR006129">
    <property type="entry name" value="AdhesinB"/>
</dbReference>
<dbReference type="NCBIfam" id="TIGR03772">
    <property type="entry name" value="anch_rpt_subst"/>
    <property type="match status" value="1"/>
</dbReference>
<feature type="compositionally biased region" description="Basic and acidic residues" evidence="7">
    <location>
        <begin position="543"/>
        <end position="569"/>
    </location>
</feature>
<dbReference type="PANTHER" id="PTHR42953">
    <property type="entry name" value="HIGH-AFFINITY ZINC UPTAKE SYSTEM PROTEIN ZNUA-RELATED"/>
    <property type="match status" value="1"/>
</dbReference>
<dbReference type="NCBIfam" id="TIGR03769">
    <property type="entry name" value="P_ac_wall_RPT"/>
    <property type="match status" value="1"/>
</dbReference>
<protein>
    <submittedName>
        <fullName evidence="8">Anchored repeat ABC transporter, substrate-binding protein</fullName>
    </submittedName>
</protein>
<reference evidence="8 9" key="1">
    <citation type="submission" date="2019-01" db="EMBL/GenBank/DDBJ databases">
        <title>Leucobacter muris sp. nov. isolated from the nose of a laboratory mouse.</title>
        <authorList>
            <person name="Benga L."/>
            <person name="Sproeer C."/>
            <person name="Schumann P."/>
            <person name="Verbarg S."/>
            <person name="Bunk B."/>
            <person name="Engelhardt E."/>
            <person name="Benten P.M."/>
            <person name="Sager M."/>
        </authorList>
    </citation>
    <scope>NUCLEOTIDE SEQUENCE [LARGE SCALE GENOMIC DNA]</scope>
    <source>
        <strain evidence="8 9">DSM 101948</strain>
    </source>
</reference>
<sequence length="569" mass="61297">MPERATASGPRPLPVRKDDVRHRICRSLLALGAAAALAGCAAPAATADDGRIEVVTTTGILADLVGNVAGDRANVVSLVPEGGDPHSYEPSLRDVRSIVYADAAFSNYLMLEEQSLIKALDTNLPEGVPNVALAEDAVKYAAEIIPLVEDVSLDTVWLGLRVQGNGAQYGADRTSEVILSATGVQGPGDLVAYLTGSFGDIDRYFDSTDGFDASQGYANDSVTIPPDTHTHLSWAFTEPGYYTLDLRGSLQVTPDQQPIDIAAGEITFAVGVDPYGAPGRPGAHVLNSGHSDLVLDLDEHELRVLVDHEHGTSEVHQETLAPDDLVVEVPNKALHEIPGDPAYRFLGRPGDQVYQLAQAVLGKHVHGEIDPHLWQNVRNAMSYTEIIRDTLIEVDPGGAETYTENATAYLRELEELDAEVRDTIAEIPREARTLVTTHDAYAYLARAYDLDIVGFVTPNPSVEPSLSERKRLTETIRNLRVPAVFLEPNLASRSSTLVEVAKEQGIEVCSIYGDAFSAEVTSYVEMMRFNAHSVRDCLTGAPHGDEKAAGATATHEDTPGADAHDKENQ</sequence>
<evidence type="ECO:0000256" key="7">
    <source>
        <dbReference type="SAM" id="MobiDB-lite"/>
    </source>
</evidence>
<dbReference type="NCBIfam" id="NF038134">
    <property type="entry name" value="choice_anch_M"/>
    <property type="match status" value="1"/>
</dbReference>
<dbReference type="EMBL" id="CP035037">
    <property type="protein sequence ID" value="QAB16940.1"/>
    <property type="molecule type" value="Genomic_DNA"/>
</dbReference>
<keyword evidence="9" id="KW-1185">Reference proteome</keyword>
<dbReference type="InterPro" id="IPR006127">
    <property type="entry name" value="ZnuA-like"/>
</dbReference>
<keyword evidence="3" id="KW-0479">Metal-binding</keyword>
<evidence type="ECO:0000313" key="8">
    <source>
        <dbReference type="EMBL" id="QAB16940.1"/>
    </source>
</evidence>
<accession>A0ABX5QD10</accession>
<evidence type="ECO:0000313" key="9">
    <source>
        <dbReference type="Proteomes" id="UP000285768"/>
    </source>
</evidence>